<dbReference type="STRING" id="553973.CLOHYLEM_06043"/>
<evidence type="ECO:0000313" key="2">
    <source>
        <dbReference type="EMBL" id="EEG74037.1"/>
    </source>
</evidence>
<dbReference type="eggNOG" id="ENOG503389H">
    <property type="taxonomic scope" value="Bacteria"/>
</dbReference>
<name>C0C1M3_9FIRM</name>
<reference evidence="2" key="2">
    <citation type="submission" date="2013-06" db="EMBL/GenBank/DDBJ databases">
        <title>Draft genome sequence of Clostridium hylemonae (DSM 15053).</title>
        <authorList>
            <person name="Sudarsanam P."/>
            <person name="Ley R."/>
            <person name="Guruge J."/>
            <person name="Turnbaugh P.J."/>
            <person name="Mahowald M."/>
            <person name="Liep D."/>
            <person name="Gordon J."/>
        </authorList>
    </citation>
    <scope>NUCLEOTIDE SEQUENCE</scope>
    <source>
        <strain evidence="2">DSM 15053</strain>
    </source>
</reference>
<organism evidence="2 3">
    <name type="scientific">[Clostridium] hylemonae DSM 15053</name>
    <dbReference type="NCBI Taxonomy" id="553973"/>
    <lineage>
        <taxon>Bacteria</taxon>
        <taxon>Bacillati</taxon>
        <taxon>Bacillota</taxon>
        <taxon>Clostridia</taxon>
        <taxon>Lachnospirales</taxon>
        <taxon>Lachnospiraceae</taxon>
    </lineage>
</organism>
<dbReference type="AlphaFoldDB" id="C0C1M3"/>
<dbReference type="Proteomes" id="UP000004893">
    <property type="component" value="Unassembled WGS sequence"/>
</dbReference>
<feature type="region of interest" description="Disordered" evidence="1">
    <location>
        <begin position="1"/>
        <end position="130"/>
    </location>
</feature>
<protein>
    <recommendedName>
        <fullName evidence="4">Late competence development protein ComFB</fullName>
    </recommendedName>
</protein>
<dbReference type="HOGENOM" id="CLU_084178_0_0_9"/>
<evidence type="ECO:0008006" key="4">
    <source>
        <dbReference type="Google" id="ProtNLM"/>
    </source>
</evidence>
<evidence type="ECO:0000313" key="3">
    <source>
        <dbReference type="Proteomes" id="UP000004893"/>
    </source>
</evidence>
<feature type="compositionally biased region" description="Basic and acidic residues" evidence="1">
    <location>
        <begin position="69"/>
        <end position="124"/>
    </location>
</feature>
<sequence length="220" mass="24615">MARKTNKTDHVLNLLSSGNDKSNTEDSKAAKPQPPVEPDKMASVSVVQPSSEKEQLADAIRLSLEEELEKTQEPETGTDGKEEAQTEDRTEKAAQEKDEKQENRQPETEDAQKQEAVPEEKKEEEPGEDLDFAYVNVMETLVQDRVLEYMEQFGVCTCPRCIADTSALALTQLTPKYVVVSKEAISPLMNFYTKKYAGQITVEITKACIQVGDVPHHSRK</sequence>
<dbReference type="EMBL" id="ABYI02000022">
    <property type="protein sequence ID" value="EEG74037.1"/>
    <property type="molecule type" value="Genomic_DNA"/>
</dbReference>
<keyword evidence="3" id="KW-1185">Reference proteome</keyword>
<gene>
    <name evidence="2" type="ORF">CLOHYLEM_06043</name>
</gene>
<comment type="caution">
    <text evidence="2">The sequence shown here is derived from an EMBL/GenBank/DDBJ whole genome shotgun (WGS) entry which is preliminary data.</text>
</comment>
<dbReference type="OrthoDB" id="5616024at2"/>
<dbReference type="InterPro" id="IPR019657">
    <property type="entry name" value="ComFB"/>
</dbReference>
<dbReference type="RefSeq" id="WP_006443390.1">
    <property type="nucleotide sequence ID" value="NZ_CP036524.1"/>
</dbReference>
<feature type="compositionally biased region" description="Basic and acidic residues" evidence="1">
    <location>
        <begin position="1"/>
        <end position="10"/>
    </location>
</feature>
<evidence type="ECO:0000256" key="1">
    <source>
        <dbReference type="SAM" id="MobiDB-lite"/>
    </source>
</evidence>
<reference evidence="2" key="1">
    <citation type="submission" date="2009-02" db="EMBL/GenBank/DDBJ databases">
        <authorList>
            <person name="Fulton L."/>
            <person name="Clifton S."/>
            <person name="Fulton B."/>
            <person name="Xu J."/>
            <person name="Minx P."/>
            <person name="Pepin K.H."/>
            <person name="Johnson M."/>
            <person name="Bhonagiri V."/>
            <person name="Nash W.E."/>
            <person name="Mardis E.R."/>
            <person name="Wilson R.K."/>
        </authorList>
    </citation>
    <scope>NUCLEOTIDE SEQUENCE [LARGE SCALE GENOMIC DNA]</scope>
    <source>
        <strain evidence="2">DSM 15053</strain>
    </source>
</reference>
<dbReference type="Pfam" id="PF10719">
    <property type="entry name" value="ComFB"/>
    <property type="match status" value="1"/>
</dbReference>
<accession>C0C1M3</accession>
<proteinExistence type="predicted"/>